<evidence type="ECO:0000313" key="4">
    <source>
        <dbReference type="Proteomes" id="UP000192903"/>
    </source>
</evidence>
<sequence>MPKTLSHPSNIRLTLAIACLSAVMLCGCSTTRKTADAAAEAAPSQTAKPASARGILAKGGTTASNRYVDPVISKASEPRLAQAPAANSPPPADAFPPAPEQPASIAGLATQPTNVRAGSGSIFSAALPAAAEPSGIAPASAELPRRNFNATAASVFSTRQAMPAAACGNSQQGTPISC</sequence>
<dbReference type="AlphaFoldDB" id="A0A1X7GAP5"/>
<dbReference type="EMBL" id="FXAF01000011">
    <property type="protein sequence ID" value="SMF66817.1"/>
    <property type="molecule type" value="Genomic_DNA"/>
</dbReference>
<dbReference type="RefSeq" id="WP_085424200.1">
    <property type="nucleotide sequence ID" value="NZ_FXAF01000011.1"/>
</dbReference>
<evidence type="ECO:0000256" key="2">
    <source>
        <dbReference type="SAM" id="SignalP"/>
    </source>
</evidence>
<feature type="compositionally biased region" description="Pro residues" evidence="1">
    <location>
        <begin position="87"/>
        <end position="100"/>
    </location>
</feature>
<dbReference type="PROSITE" id="PS51257">
    <property type="entry name" value="PROKAR_LIPOPROTEIN"/>
    <property type="match status" value="1"/>
</dbReference>
<accession>A0A1X7GAP5</accession>
<proteinExistence type="predicted"/>
<name>A0A1X7GAP5_9HYPH</name>
<feature type="signal peptide" evidence="2">
    <location>
        <begin position="1"/>
        <end position="34"/>
    </location>
</feature>
<protein>
    <recommendedName>
        <fullName evidence="5">Lipoprotein</fullName>
    </recommendedName>
</protein>
<gene>
    <name evidence="3" type="ORF">SAMN02982989_3516</name>
</gene>
<reference evidence="4" key="1">
    <citation type="submission" date="2017-04" db="EMBL/GenBank/DDBJ databases">
        <authorList>
            <person name="Varghese N."/>
            <person name="Submissions S."/>
        </authorList>
    </citation>
    <scope>NUCLEOTIDE SEQUENCE [LARGE SCALE GENOMIC DNA]</scope>
    <source>
        <strain evidence="4">B4P</strain>
    </source>
</reference>
<feature type="region of interest" description="Disordered" evidence="1">
    <location>
        <begin position="78"/>
        <end position="105"/>
    </location>
</feature>
<evidence type="ECO:0000256" key="1">
    <source>
        <dbReference type="SAM" id="MobiDB-lite"/>
    </source>
</evidence>
<evidence type="ECO:0008006" key="5">
    <source>
        <dbReference type="Google" id="ProtNLM"/>
    </source>
</evidence>
<dbReference type="OrthoDB" id="8402420at2"/>
<evidence type="ECO:0000313" key="3">
    <source>
        <dbReference type="EMBL" id="SMF66817.1"/>
    </source>
</evidence>
<keyword evidence="4" id="KW-1185">Reference proteome</keyword>
<keyword evidence="2" id="KW-0732">Signal</keyword>
<dbReference type="Proteomes" id="UP000192903">
    <property type="component" value="Unassembled WGS sequence"/>
</dbReference>
<feature type="chain" id="PRO_5010889721" description="Lipoprotein" evidence="2">
    <location>
        <begin position="35"/>
        <end position="178"/>
    </location>
</feature>
<organism evidence="3 4">
    <name type="scientific">Xaviernesmea oryzae</name>
    <dbReference type="NCBI Taxonomy" id="464029"/>
    <lineage>
        <taxon>Bacteria</taxon>
        <taxon>Pseudomonadati</taxon>
        <taxon>Pseudomonadota</taxon>
        <taxon>Alphaproteobacteria</taxon>
        <taxon>Hyphomicrobiales</taxon>
        <taxon>Rhizobiaceae</taxon>
        <taxon>Rhizobium/Agrobacterium group</taxon>
        <taxon>Xaviernesmea</taxon>
    </lineage>
</organism>